<sequence length="133" mass="15153">MEIYVTTPSRVESKWHANHSLCNHIVKCQQNLEVWPADGLADDPSFSTRCKHYMTPRSRRLLSLGRAVQPNRLGLPATGEWKLEKATLLGISSSVVSSPKLCRLHGQRLRSCDFPPKKSNILFIWVERPCFSH</sequence>
<accession>A0ABR0AFS5</accession>
<protein>
    <submittedName>
        <fullName evidence="1">Uncharacterized protein</fullName>
    </submittedName>
</protein>
<proteinExistence type="predicted"/>
<gene>
    <name evidence="1" type="ORF">OUZ56_009370</name>
</gene>
<dbReference type="EMBL" id="JAOYFB010000037">
    <property type="protein sequence ID" value="KAK4023977.1"/>
    <property type="molecule type" value="Genomic_DNA"/>
</dbReference>
<evidence type="ECO:0000313" key="1">
    <source>
        <dbReference type="EMBL" id="KAK4023977.1"/>
    </source>
</evidence>
<evidence type="ECO:0000313" key="2">
    <source>
        <dbReference type="Proteomes" id="UP001234178"/>
    </source>
</evidence>
<keyword evidence="2" id="KW-1185">Reference proteome</keyword>
<name>A0ABR0AFS5_9CRUS</name>
<dbReference type="Proteomes" id="UP001234178">
    <property type="component" value="Unassembled WGS sequence"/>
</dbReference>
<organism evidence="1 2">
    <name type="scientific">Daphnia magna</name>
    <dbReference type="NCBI Taxonomy" id="35525"/>
    <lineage>
        <taxon>Eukaryota</taxon>
        <taxon>Metazoa</taxon>
        <taxon>Ecdysozoa</taxon>
        <taxon>Arthropoda</taxon>
        <taxon>Crustacea</taxon>
        <taxon>Branchiopoda</taxon>
        <taxon>Diplostraca</taxon>
        <taxon>Cladocera</taxon>
        <taxon>Anomopoda</taxon>
        <taxon>Daphniidae</taxon>
        <taxon>Daphnia</taxon>
    </lineage>
</organism>
<comment type="caution">
    <text evidence="1">The sequence shown here is derived from an EMBL/GenBank/DDBJ whole genome shotgun (WGS) entry which is preliminary data.</text>
</comment>
<reference evidence="1 2" key="1">
    <citation type="journal article" date="2023" name="Nucleic Acids Res.">
        <title>The hologenome of Daphnia magna reveals possible DNA methylation and microbiome-mediated evolution of the host genome.</title>
        <authorList>
            <person name="Chaturvedi A."/>
            <person name="Li X."/>
            <person name="Dhandapani V."/>
            <person name="Marshall H."/>
            <person name="Kissane S."/>
            <person name="Cuenca-Cambronero M."/>
            <person name="Asole G."/>
            <person name="Calvet F."/>
            <person name="Ruiz-Romero M."/>
            <person name="Marangio P."/>
            <person name="Guigo R."/>
            <person name="Rago D."/>
            <person name="Mirbahai L."/>
            <person name="Eastwood N."/>
            <person name="Colbourne J.K."/>
            <person name="Zhou J."/>
            <person name="Mallon E."/>
            <person name="Orsini L."/>
        </authorList>
    </citation>
    <scope>NUCLEOTIDE SEQUENCE [LARGE SCALE GENOMIC DNA]</scope>
    <source>
        <strain evidence="1">LRV0_1</strain>
    </source>
</reference>